<gene>
    <name evidence="2" type="ORF">BEWA_009160</name>
</gene>
<protein>
    <submittedName>
        <fullName evidence="2">Signal peptide-containing protein</fullName>
    </submittedName>
</protein>
<reference evidence="2 3" key="1">
    <citation type="journal article" date="2012" name="BMC Genomics">
        <title>Comparative genomic analysis and phylogenetic position of Theileria equi.</title>
        <authorList>
            <person name="Kappmeyer L.S."/>
            <person name="Thiagarajan M."/>
            <person name="Herndon D.R."/>
            <person name="Ramsay J.D."/>
            <person name="Caler E."/>
            <person name="Djikeng A."/>
            <person name="Gillespie J.J."/>
            <person name="Lau A.O."/>
            <person name="Roalson E.H."/>
            <person name="Silva J.C."/>
            <person name="Silva M.G."/>
            <person name="Suarez C.E."/>
            <person name="Ueti M.W."/>
            <person name="Nene V.M."/>
            <person name="Mealey R.H."/>
            <person name="Knowles D.P."/>
            <person name="Brayton K.A."/>
        </authorList>
    </citation>
    <scope>NUCLEOTIDE SEQUENCE [LARGE SCALE GENOMIC DNA]</scope>
    <source>
        <strain evidence="2 3">WA</strain>
    </source>
</reference>
<feature type="chain" id="PRO_5012745631" evidence="1">
    <location>
        <begin position="16"/>
        <end position="196"/>
    </location>
</feature>
<evidence type="ECO:0000313" key="2">
    <source>
        <dbReference type="EMBL" id="AFZ81504.1"/>
    </source>
</evidence>
<dbReference type="AlphaFoldDB" id="L0B322"/>
<dbReference type="VEuPathDB" id="PiroplasmaDB:BEWA_009160"/>
<keyword evidence="1" id="KW-0732">Signal</keyword>
<dbReference type="KEGG" id="beq:BEWA_009160"/>
<accession>L0B322</accession>
<proteinExistence type="predicted"/>
<organism evidence="2 3">
    <name type="scientific">Theileria equi strain WA</name>
    <dbReference type="NCBI Taxonomy" id="1537102"/>
    <lineage>
        <taxon>Eukaryota</taxon>
        <taxon>Sar</taxon>
        <taxon>Alveolata</taxon>
        <taxon>Apicomplexa</taxon>
        <taxon>Aconoidasida</taxon>
        <taxon>Piroplasmida</taxon>
        <taxon>Theileriidae</taxon>
        <taxon>Theileria</taxon>
    </lineage>
</organism>
<keyword evidence="3" id="KW-1185">Reference proteome</keyword>
<evidence type="ECO:0000256" key="1">
    <source>
        <dbReference type="SAM" id="SignalP"/>
    </source>
</evidence>
<feature type="signal peptide" evidence="1">
    <location>
        <begin position="1"/>
        <end position="15"/>
    </location>
</feature>
<dbReference type="EMBL" id="CP001670">
    <property type="protein sequence ID" value="AFZ81504.1"/>
    <property type="molecule type" value="Genomic_DNA"/>
</dbReference>
<evidence type="ECO:0000313" key="3">
    <source>
        <dbReference type="Proteomes" id="UP000031512"/>
    </source>
</evidence>
<name>L0B322_THEEQ</name>
<dbReference type="eggNOG" id="ENOG502TN16">
    <property type="taxonomic scope" value="Eukaryota"/>
</dbReference>
<dbReference type="GeneID" id="15804821"/>
<sequence>MRHLLIISFLAFVAADVIEKEHLSFLFPGTSKKGPPFEKKLYDAFKLSDEVGMRTVILDLESPGPSADGYYHRAVNFTVQGTVSDIQRRVYKDVTLSLTPHGRYSGGCEHTVDLQIGSAIVVPGRRVLRYTSLGAVKTLKLSTEKKYQFTLKDVFNEDVFMDDFWVHLQIKSKCFKRLHVTLESPDNKLTKFPSEL</sequence>
<dbReference type="RefSeq" id="XP_004831170.1">
    <property type="nucleotide sequence ID" value="XM_004831113.1"/>
</dbReference>
<dbReference type="OrthoDB" id="10623942at2759"/>
<dbReference type="Proteomes" id="UP000031512">
    <property type="component" value="Chromosome 3"/>
</dbReference>